<dbReference type="CDD" id="cd20533">
    <property type="entry name" value="CYCLIN_CCNL_rpt2"/>
    <property type="match status" value="1"/>
</dbReference>
<dbReference type="InterPro" id="IPR013763">
    <property type="entry name" value="Cyclin-like_dom"/>
</dbReference>
<dbReference type="Pfam" id="PF02984">
    <property type="entry name" value="Cyclin_C"/>
    <property type="match status" value="1"/>
</dbReference>
<sequence>MLGFEKNEEFMQCSWNYMNDSLRTNVFVRYDPETIACACVYLSAKKLKIPMLKEPPWYSLFGAKEDDLLEICYSILRLYNRPKANADKLERIVVELQTKYQEERARQRKLAGLLNSANNTPAQNSLSPSTPAVKKPIPEVSPRYAKGDSCKAPNIPDPLCHRSKETRRSDTPSPHKHKSKSSKKHRQSSTSLSRSRSRSRDRGRKKLKSRNGSISPPHSPDYKRSHKSREKRYRSRSRSRDRRDRSRSRSYDRYKYHEKSKKHKYRDDASRKRKEIRR</sequence>
<feature type="compositionally biased region" description="Basic and acidic residues" evidence="2">
    <location>
        <begin position="159"/>
        <end position="170"/>
    </location>
</feature>
<dbReference type="PIRSF" id="PIRSF036580">
    <property type="entry name" value="Cyclin_L"/>
    <property type="match status" value="1"/>
</dbReference>
<evidence type="ECO:0000256" key="2">
    <source>
        <dbReference type="SAM" id="MobiDB-lite"/>
    </source>
</evidence>
<dbReference type="GO" id="GO:0016538">
    <property type="term" value="F:cyclin-dependent protein serine/threonine kinase regulator activity"/>
    <property type="evidence" value="ECO:0007669"/>
    <property type="project" value="InterPro"/>
</dbReference>
<evidence type="ECO:0000256" key="1">
    <source>
        <dbReference type="ARBA" id="ARBA00023127"/>
    </source>
</evidence>
<reference evidence="4 5" key="1">
    <citation type="submission" date="2020-04" db="EMBL/GenBank/DDBJ databases">
        <authorList>
            <person name="Alioto T."/>
            <person name="Alioto T."/>
            <person name="Gomez Garrido J."/>
        </authorList>
    </citation>
    <scope>NUCLEOTIDE SEQUENCE [LARGE SCALE GENOMIC DNA]</scope>
</reference>
<feature type="region of interest" description="Disordered" evidence="2">
    <location>
        <begin position="114"/>
        <end position="278"/>
    </location>
</feature>
<dbReference type="FunFam" id="1.10.472.10:FF:000031">
    <property type="entry name" value="cyclin-L1-1-like isoform X1"/>
    <property type="match status" value="1"/>
</dbReference>
<dbReference type="PANTHER" id="PTHR10026">
    <property type="entry name" value="CYCLIN"/>
    <property type="match status" value="1"/>
</dbReference>
<dbReference type="Proteomes" id="UP000494165">
    <property type="component" value="Unassembled WGS sequence"/>
</dbReference>
<feature type="compositionally biased region" description="Basic residues" evidence="2">
    <location>
        <begin position="195"/>
        <end position="209"/>
    </location>
</feature>
<dbReference type="SMART" id="SM00385">
    <property type="entry name" value="CYCLIN"/>
    <property type="match status" value="1"/>
</dbReference>
<feature type="compositionally biased region" description="Polar residues" evidence="2">
    <location>
        <begin position="115"/>
        <end position="130"/>
    </location>
</feature>
<dbReference type="InterPro" id="IPR036915">
    <property type="entry name" value="Cyclin-like_sf"/>
</dbReference>
<gene>
    <name evidence="4" type="ORF">CLODIP_2_CD02165</name>
</gene>
<dbReference type="AlphaFoldDB" id="A0A8S1C5Z7"/>
<protein>
    <recommendedName>
        <fullName evidence="3">Cyclin-like domain-containing protein</fullName>
    </recommendedName>
</protein>
<dbReference type="InterPro" id="IPR004367">
    <property type="entry name" value="Cyclin_C-dom"/>
</dbReference>
<feature type="compositionally biased region" description="Basic and acidic residues" evidence="2">
    <location>
        <begin position="241"/>
        <end position="257"/>
    </location>
</feature>
<dbReference type="OrthoDB" id="10264655at2759"/>
<dbReference type="InterPro" id="IPR043198">
    <property type="entry name" value="Cyclin/Ssn8"/>
</dbReference>
<dbReference type="GO" id="GO:0006357">
    <property type="term" value="P:regulation of transcription by RNA polymerase II"/>
    <property type="evidence" value="ECO:0007669"/>
    <property type="project" value="InterPro"/>
</dbReference>
<evidence type="ECO:0000259" key="3">
    <source>
        <dbReference type="SMART" id="SM00385"/>
    </source>
</evidence>
<feature type="domain" description="Cyclin-like" evidence="3">
    <location>
        <begin position="1"/>
        <end position="77"/>
    </location>
</feature>
<keyword evidence="5" id="KW-1185">Reference proteome</keyword>
<organism evidence="4 5">
    <name type="scientific">Cloeon dipterum</name>
    <dbReference type="NCBI Taxonomy" id="197152"/>
    <lineage>
        <taxon>Eukaryota</taxon>
        <taxon>Metazoa</taxon>
        <taxon>Ecdysozoa</taxon>
        <taxon>Arthropoda</taxon>
        <taxon>Hexapoda</taxon>
        <taxon>Insecta</taxon>
        <taxon>Pterygota</taxon>
        <taxon>Palaeoptera</taxon>
        <taxon>Ephemeroptera</taxon>
        <taxon>Pisciforma</taxon>
        <taxon>Baetidae</taxon>
        <taxon>Cloeon</taxon>
    </lineage>
</organism>
<feature type="compositionally biased region" description="Basic residues" evidence="2">
    <location>
        <begin position="174"/>
        <end position="187"/>
    </location>
</feature>
<keyword evidence="1" id="KW-0195">Cyclin</keyword>
<evidence type="ECO:0000313" key="4">
    <source>
        <dbReference type="EMBL" id="CAB3363525.1"/>
    </source>
</evidence>
<comment type="caution">
    <text evidence="4">The sequence shown here is derived from an EMBL/GenBank/DDBJ whole genome shotgun (WGS) entry which is preliminary data.</text>
</comment>
<feature type="compositionally biased region" description="Basic residues" evidence="2">
    <location>
        <begin position="224"/>
        <end position="240"/>
    </location>
</feature>
<accession>A0A8S1C5Z7</accession>
<dbReference type="SUPFAM" id="SSF47954">
    <property type="entry name" value="Cyclin-like"/>
    <property type="match status" value="1"/>
</dbReference>
<proteinExistence type="predicted"/>
<name>A0A8S1C5Z7_9INSE</name>
<dbReference type="Gene3D" id="1.10.472.10">
    <property type="entry name" value="Cyclin-like"/>
    <property type="match status" value="1"/>
</dbReference>
<dbReference type="EMBL" id="CADEPI010000012">
    <property type="protein sequence ID" value="CAB3363525.1"/>
    <property type="molecule type" value="Genomic_DNA"/>
</dbReference>
<evidence type="ECO:0000313" key="5">
    <source>
        <dbReference type="Proteomes" id="UP000494165"/>
    </source>
</evidence>